<protein>
    <submittedName>
        <fullName evidence="2">VWA domain-containing protein</fullName>
    </submittedName>
</protein>
<comment type="caution">
    <text evidence="2">The sequence shown here is derived from an EMBL/GenBank/DDBJ whole genome shotgun (WGS) entry which is preliminary data.</text>
</comment>
<evidence type="ECO:0000313" key="3">
    <source>
        <dbReference type="Proteomes" id="UP001143307"/>
    </source>
</evidence>
<dbReference type="PANTHER" id="PTHR39338:SF5">
    <property type="entry name" value="BLR6139 PROTEIN"/>
    <property type="match status" value="1"/>
</dbReference>
<sequence length="476" mass="54158">MPDSLVSFIQVLRTHDVRISPAETLDAMHVATTLGYSDRTLLRDGLGMTLAKTPEEEAIFLQCFDRFFDRQLADFSEEQQPDEQSAVDDSEADTASTPDQDSSVSDTTSESSPLEEAAQSDPSLEELMQSELMQALVNNDRNALSLAMTKAGEAAGLQQIQMFTQKGQFTRKILDTMGEEQIRKSVIELERADSPALSELQRYRDILREQVRDHVESQYLLHAQGKTQQFMEDVLSKTRLSNIEHTYLHRVHDLVRKMAKKLAARHSQKRREYRRGQLNMPRTMRAGIANDGLMFDVHWRRTRKEKPQILAVCDVSGSVAAYAKFLLLFLYSLQDVLPRVRSFAFSSNLGEVSELFEQYPVEKAIELVNWKYGGATDYGTALTDFANLALDDINSNTTVIILGDARNNKGDPKLEIMQSIYQRSRQVIWLNPESRRAWATGDSEMQRYQSACHFAAECNNLKQLERIIDQLLKSTQ</sequence>
<dbReference type="EMBL" id="SHNP01000005">
    <property type="protein sequence ID" value="MCX2974811.1"/>
    <property type="molecule type" value="Genomic_DNA"/>
</dbReference>
<feature type="compositionally biased region" description="Low complexity" evidence="1">
    <location>
        <begin position="96"/>
        <end position="112"/>
    </location>
</feature>
<dbReference type="InterPro" id="IPR036465">
    <property type="entry name" value="vWFA_dom_sf"/>
</dbReference>
<dbReference type="InterPro" id="IPR008912">
    <property type="entry name" value="Uncharacterised_CoxE"/>
</dbReference>
<dbReference type="SUPFAM" id="SSF53300">
    <property type="entry name" value="vWA-like"/>
    <property type="match status" value="1"/>
</dbReference>
<evidence type="ECO:0000313" key="2">
    <source>
        <dbReference type="EMBL" id="MCX2974811.1"/>
    </source>
</evidence>
<accession>A0ABT3SXT7</accession>
<dbReference type="InterPro" id="IPR011195">
    <property type="entry name" value="UCP010256"/>
</dbReference>
<dbReference type="PANTHER" id="PTHR39338">
    <property type="entry name" value="BLL5662 PROTEIN-RELATED"/>
    <property type="match status" value="1"/>
</dbReference>
<feature type="region of interest" description="Disordered" evidence="1">
    <location>
        <begin position="77"/>
        <end position="123"/>
    </location>
</feature>
<gene>
    <name evidence="2" type="ORF">EYC87_14560</name>
</gene>
<dbReference type="Pfam" id="PF05762">
    <property type="entry name" value="VWA_CoxE"/>
    <property type="match status" value="1"/>
</dbReference>
<name>A0ABT3SXT7_9GAMM</name>
<dbReference type="Proteomes" id="UP001143307">
    <property type="component" value="Unassembled WGS sequence"/>
</dbReference>
<feature type="compositionally biased region" description="Acidic residues" evidence="1">
    <location>
        <begin position="77"/>
        <end position="92"/>
    </location>
</feature>
<proteinExistence type="predicted"/>
<keyword evidence="3" id="KW-1185">Reference proteome</keyword>
<organism evidence="2 3">
    <name type="scientific">Candidatus Seongchinamella marina</name>
    <dbReference type="NCBI Taxonomy" id="2518990"/>
    <lineage>
        <taxon>Bacteria</taxon>
        <taxon>Pseudomonadati</taxon>
        <taxon>Pseudomonadota</taxon>
        <taxon>Gammaproteobacteria</taxon>
        <taxon>Cellvibrionales</taxon>
        <taxon>Halieaceae</taxon>
        <taxon>Seongchinamella</taxon>
    </lineage>
</organism>
<dbReference type="PIRSF" id="PIRSF010256">
    <property type="entry name" value="CoxE_vWa"/>
    <property type="match status" value="1"/>
</dbReference>
<reference evidence="2" key="1">
    <citation type="submission" date="2019-02" db="EMBL/GenBank/DDBJ databases">
        <authorList>
            <person name="Li S.-H."/>
        </authorList>
    </citation>
    <scope>NUCLEOTIDE SEQUENCE</scope>
    <source>
        <strain evidence="2">IMCC8485</strain>
    </source>
</reference>
<dbReference type="RefSeq" id="WP_279253520.1">
    <property type="nucleotide sequence ID" value="NZ_SHNP01000005.1"/>
</dbReference>
<evidence type="ECO:0000256" key="1">
    <source>
        <dbReference type="SAM" id="MobiDB-lite"/>
    </source>
</evidence>
<dbReference type="Gene3D" id="3.40.50.410">
    <property type="entry name" value="von Willebrand factor, type A domain"/>
    <property type="match status" value="1"/>
</dbReference>